<dbReference type="Pfam" id="PF20256">
    <property type="entry name" value="MoCoBD_2"/>
    <property type="match status" value="1"/>
</dbReference>
<comment type="similarity">
    <text evidence="3">Belongs to the xanthine dehydrogenase family.</text>
</comment>
<dbReference type="InterPro" id="IPR012675">
    <property type="entry name" value="Beta-grasp_dom_sf"/>
</dbReference>
<dbReference type="InterPro" id="IPR036010">
    <property type="entry name" value="2Fe-2S_ferredoxin-like_sf"/>
</dbReference>
<dbReference type="GO" id="GO:0005777">
    <property type="term" value="C:peroxisome"/>
    <property type="evidence" value="ECO:0007669"/>
    <property type="project" value="UniProtKB-SubCell"/>
</dbReference>
<dbReference type="Gene3D" id="3.10.20.30">
    <property type="match status" value="1"/>
</dbReference>
<name>A0A2H8TJ86_9HEMI</name>
<dbReference type="OrthoDB" id="8300278at2759"/>
<dbReference type="InterPro" id="IPR001041">
    <property type="entry name" value="2Fe-2S_ferredoxin-type"/>
</dbReference>
<feature type="binding site" evidence="20">
    <location>
        <position position="338"/>
    </location>
    <ligand>
        <name>FAD</name>
        <dbReference type="ChEBI" id="CHEBI:57692"/>
    </ligand>
</feature>
<feature type="binding site" evidence="21">
    <location>
        <position position="796"/>
    </location>
    <ligand>
        <name>Mo-molybdopterin</name>
        <dbReference type="ChEBI" id="CHEBI:71302"/>
    </ligand>
    <ligandPart>
        <name>Mo</name>
        <dbReference type="ChEBI" id="CHEBI:28685"/>
    </ligandPart>
</feature>
<dbReference type="FunFam" id="3.30.365.10:FF:000003">
    <property type="entry name" value="Aldehyde oxidase 1"/>
    <property type="match status" value="1"/>
</dbReference>
<keyword evidence="14" id="KW-0520">NAD</keyword>
<keyword evidence="9 21" id="KW-0479">Metal-binding</keyword>
<evidence type="ECO:0000256" key="9">
    <source>
        <dbReference type="ARBA" id="ARBA00022723"/>
    </source>
</evidence>
<keyword evidence="13 21" id="KW-0411">Iron-sulfur</keyword>
<dbReference type="PROSITE" id="PS00559">
    <property type="entry name" value="MOLYBDOPTERIN_EUK"/>
    <property type="match status" value="1"/>
</dbReference>
<dbReference type="InterPro" id="IPR036318">
    <property type="entry name" value="FAD-bd_PCMH-like_sf"/>
</dbReference>
<evidence type="ECO:0000256" key="20">
    <source>
        <dbReference type="PIRSR" id="PIRSR000127-2"/>
    </source>
</evidence>
<evidence type="ECO:0000256" key="2">
    <source>
        <dbReference type="ARBA" id="ARBA00004275"/>
    </source>
</evidence>
<evidence type="ECO:0000256" key="7">
    <source>
        <dbReference type="ARBA" id="ARBA00022630"/>
    </source>
</evidence>
<dbReference type="SMART" id="SM01008">
    <property type="entry name" value="Ald_Xan_dh_C"/>
    <property type="match status" value="1"/>
</dbReference>
<dbReference type="Pfam" id="PF00941">
    <property type="entry name" value="FAD_binding_5"/>
    <property type="match status" value="1"/>
</dbReference>
<feature type="binding site" evidence="21">
    <location>
        <position position="45"/>
    </location>
    <ligand>
        <name>[2Fe-2S] cluster</name>
        <dbReference type="ChEBI" id="CHEBI:190135"/>
        <label>1</label>
    </ligand>
</feature>
<comment type="subunit">
    <text evidence="4">Homodimer.</text>
</comment>
<evidence type="ECO:0000256" key="16">
    <source>
        <dbReference type="ARBA" id="ARBA00034078"/>
    </source>
</evidence>
<dbReference type="Gene3D" id="3.90.1170.50">
    <property type="entry name" value="Aldehyde oxidase/xanthine dehydrogenase, a/b hammerhead"/>
    <property type="match status" value="1"/>
</dbReference>
<dbReference type="SMART" id="SM01092">
    <property type="entry name" value="CO_deh_flav_C"/>
    <property type="match status" value="1"/>
</dbReference>
<dbReference type="FunFam" id="3.30.465.10:FF:000004">
    <property type="entry name" value="Xanthine dehydrogenase/oxidase"/>
    <property type="match status" value="1"/>
</dbReference>
<gene>
    <name evidence="24" type="primary">ry_2</name>
</gene>
<evidence type="ECO:0000256" key="4">
    <source>
        <dbReference type="ARBA" id="ARBA00011738"/>
    </source>
</evidence>
<dbReference type="SUPFAM" id="SSF56003">
    <property type="entry name" value="Molybdenum cofactor-binding domain"/>
    <property type="match status" value="1"/>
</dbReference>
<dbReference type="PANTHER" id="PTHR45444:SF3">
    <property type="entry name" value="XANTHINE DEHYDROGENASE"/>
    <property type="match status" value="1"/>
</dbReference>
<comment type="catalytic activity">
    <reaction evidence="18">
        <text>hypoxanthine + NAD(+) + H2O = xanthine + NADH + H(+)</text>
        <dbReference type="Rhea" id="RHEA:24670"/>
        <dbReference type="ChEBI" id="CHEBI:15377"/>
        <dbReference type="ChEBI" id="CHEBI:15378"/>
        <dbReference type="ChEBI" id="CHEBI:17368"/>
        <dbReference type="ChEBI" id="CHEBI:17712"/>
        <dbReference type="ChEBI" id="CHEBI:57540"/>
        <dbReference type="ChEBI" id="CHEBI:57945"/>
        <dbReference type="EC" id="1.17.1.4"/>
    </reaction>
</comment>
<keyword evidence="12 21" id="KW-0408">Iron</keyword>
<evidence type="ECO:0000256" key="21">
    <source>
        <dbReference type="PIRSR" id="PIRSR000127-3"/>
    </source>
</evidence>
<dbReference type="FunFam" id="3.10.20.30:FF:000015">
    <property type="entry name" value="Aldehyde oxidase 1"/>
    <property type="match status" value="1"/>
</dbReference>
<evidence type="ECO:0000256" key="3">
    <source>
        <dbReference type="ARBA" id="ARBA00006849"/>
    </source>
</evidence>
<feature type="binding site" evidence="21">
    <location>
        <position position="153"/>
    </location>
    <ligand>
        <name>[2Fe-2S] cluster</name>
        <dbReference type="ChEBI" id="CHEBI:190135"/>
        <label>2</label>
    </ligand>
</feature>
<dbReference type="InterPro" id="IPR046867">
    <property type="entry name" value="AldOxase/xan_DH_MoCoBD2"/>
</dbReference>
<evidence type="ECO:0000256" key="19">
    <source>
        <dbReference type="PIRSR" id="PIRSR000127-1"/>
    </source>
</evidence>
<dbReference type="CDD" id="cd00207">
    <property type="entry name" value="fer2"/>
    <property type="match status" value="1"/>
</dbReference>
<evidence type="ECO:0000256" key="5">
    <source>
        <dbReference type="ARBA" id="ARBA00013123"/>
    </source>
</evidence>
<organism evidence="24">
    <name type="scientific">Melanaphis sacchari</name>
    <dbReference type="NCBI Taxonomy" id="742174"/>
    <lineage>
        <taxon>Eukaryota</taxon>
        <taxon>Metazoa</taxon>
        <taxon>Ecdysozoa</taxon>
        <taxon>Arthropoda</taxon>
        <taxon>Hexapoda</taxon>
        <taxon>Insecta</taxon>
        <taxon>Pterygota</taxon>
        <taxon>Neoptera</taxon>
        <taxon>Paraneoptera</taxon>
        <taxon>Hemiptera</taxon>
        <taxon>Sternorrhyncha</taxon>
        <taxon>Aphidomorpha</taxon>
        <taxon>Aphidoidea</taxon>
        <taxon>Aphididae</taxon>
        <taxon>Aphidini</taxon>
        <taxon>Melanaphis</taxon>
    </lineage>
</organism>
<protein>
    <recommendedName>
        <fullName evidence="5">xanthine dehydrogenase</fullName>
        <ecNumber evidence="5">1.17.1.4</ecNumber>
    </recommendedName>
</protein>
<dbReference type="FunFam" id="3.30.365.10:FF:000004">
    <property type="entry name" value="Xanthine dehydrogenase oxidase"/>
    <property type="match status" value="1"/>
</dbReference>
<comment type="cofactor">
    <cofactor evidence="16">
        <name>[2Fe-2S] cluster</name>
        <dbReference type="ChEBI" id="CHEBI:190135"/>
    </cofactor>
</comment>
<dbReference type="SUPFAM" id="SSF54292">
    <property type="entry name" value="2Fe-2S ferredoxin-like"/>
    <property type="match status" value="1"/>
</dbReference>
<dbReference type="PROSITE" id="PS51085">
    <property type="entry name" value="2FE2S_FER_2"/>
    <property type="match status" value="1"/>
</dbReference>
<feature type="binding site" evidence="21">
    <location>
        <position position="910"/>
    </location>
    <ligand>
        <name>Mo-molybdopterin</name>
        <dbReference type="ChEBI" id="CHEBI:71302"/>
    </ligand>
    <ligandPart>
        <name>Mo</name>
        <dbReference type="ChEBI" id="CHEBI:28685"/>
    </ligandPart>
</feature>
<keyword evidence="10 20" id="KW-0274">FAD</keyword>
<evidence type="ECO:0000256" key="12">
    <source>
        <dbReference type="ARBA" id="ARBA00023004"/>
    </source>
</evidence>
<dbReference type="Gene3D" id="3.30.390.50">
    <property type="entry name" value="CO dehydrogenase flavoprotein, C-terminal domain"/>
    <property type="match status" value="1"/>
</dbReference>
<dbReference type="InterPro" id="IPR008274">
    <property type="entry name" value="AldOxase/xan_DH_MoCoBD1"/>
</dbReference>
<dbReference type="EC" id="1.17.1.4" evidence="5"/>
<feature type="binding site" evidence="21">
    <location>
        <position position="151"/>
    </location>
    <ligand>
        <name>[2Fe-2S] cluster</name>
        <dbReference type="ChEBI" id="CHEBI:190135"/>
        <label>2</label>
    </ligand>
</feature>
<dbReference type="Gene3D" id="3.30.365.10">
    <property type="entry name" value="Aldehyde oxidase/xanthine dehydrogenase, molybdopterin binding domain"/>
    <property type="match status" value="4"/>
</dbReference>
<dbReference type="SUPFAM" id="SSF56176">
    <property type="entry name" value="FAD-binding/transporter-associated domain-like"/>
    <property type="match status" value="1"/>
</dbReference>
<dbReference type="PIRSF" id="PIRSF000127">
    <property type="entry name" value="Xanthine_DH"/>
    <property type="match status" value="1"/>
</dbReference>
<evidence type="ECO:0000313" key="24">
    <source>
        <dbReference type="EMBL" id="MBW14207.1"/>
    </source>
</evidence>
<evidence type="ECO:0000259" key="22">
    <source>
        <dbReference type="PROSITE" id="PS51085"/>
    </source>
</evidence>
<dbReference type="InterPro" id="IPR036884">
    <property type="entry name" value="2Fe-2S-bd_dom_sf"/>
</dbReference>
<feature type="binding site" evidence="20">
    <location>
        <position position="878"/>
    </location>
    <ligand>
        <name>substrate</name>
    </ligand>
</feature>
<dbReference type="Gene3D" id="3.30.465.10">
    <property type="match status" value="1"/>
</dbReference>
<evidence type="ECO:0000256" key="10">
    <source>
        <dbReference type="ARBA" id="ARBA00022827"/>
    </source>
</evidence>
<feature type="binding site" evidence="21">
    <location>
        <position position="75"/>
    </location>
    <ligand>
        <name>[2Fe-2S] cluster</name>
        <dbReference type="ChEBI" id="CHEBI:190135"/>
        <label>1</label>
    </ligand>
</feature>
<evidence type="ECO:0000256" key="17">
    <source>
        <dbReference type="ARBA" id="ARBA00049017"/>
    </source>
</evidence>
<comment type="cofactor">
    <cofactor evidence="21">
        <name>Mo-molybdopterin</name>
        <dbReference type="ChEBI" id="CHEBI:71302"/>
    </cofactor>
    <text evidence="21">Binds 1 Mo-molybdopterin (Mo-MPT) cofactor per subunit.</text>
</comment>
<dbReference type="InterPro" id="IPR022407">
    <property type="entry name" value="OxRdtase_Mopterin_BS"/>
</dbReference>
<dbReference type="FunFam" id="3.30.43.10:FF:000001">
    <property type="entry name" value="Xanthine dehydrogenase/oxidase"/>
    <property type="match status" value="1"/>
</dbReference>
<evidence type="ECO:0000256" key="1">
    <source>
        <dbReference type="ARBA" id="ARBA00001974"/>
    </source>
</evidence>
<dbReference type="InterPro" id="IPR037165">
    <property type="entry name" value="AldOxase/xan_DH_Mopterin-bd_sf"/>
</dbReference>
<keyword evidence="7" id="KW-0285">Flavoprotein</keyword>
<dbReference type="Pfam" id="PF01315">
    <property type="entry name" value="Ald_Xan_dh_C"/>
    <property type="match status" value="1"/>
</dbReference>
<evidence type="ECO:0000259" key="23">
    <source>
        <dbReference type="PROSITE" id="PS51387"/>
    </source>
</evidence>
<feature type="binding site" evidence="20">
    <location>
        <position position="361"/>
    </location>
    <ligand>
        <name>FAD</name>
        <dbReference type="ChEBI" id="CHEBI:57692"/>
    </ligand>
</feature>
<accession>A0A2H8TJ86</accession>
<dbReference type="Pfam" id="PF02738">
    <property type="entry name" value="MoCoBD_1"/>
    <property type="match status" value="1"/>
</dbReference>
<dbReference type="PROSITE" id="PS51387">
    <property type="entry name" value="FAD_PCMH"/>
    <property type="match status" value="1"/>
</dbReference>
<feature type="binding site" evidence="21">
    <location>
        <position position="50"/>
    </location>
    <ligand>
        <name>[2Fe-2S] cluster</name>
        <dbReference type="ChEBI" id="CHEBI:190135"/>
        <label>1</label>
    </ligand>
</feature>
<dbReference type="InterPro" id="IPR036856">
    <property type="entry name" value="Ald_Oxase/Xan_DH_a/b_sf"/>
</dbReference>
<dbReference type="Pfam" id="PF00111">
    <property type="entry name" value="Fer2"/>
    <property type="match status" value="1"/>
</dbReference>
<feature type="binding site" evidence="20">
    <location>
        <begin position="258"/>
        <end position="265"/>
    </location>
    <ligand>
        <name>FAD</name>
        <dbReference type="ChEBI" id="CHEBI:57692"/>
    </ligand>
</feature>
<dbReference type="SUPFAM" id="SSF54665">
    <property type="entry name" value="CO dehydrogenase molybdoprotein N-domain-like"/>
    <property type="match status" value="1"/>
</dbReference>
<dbReference type="SUPFAM" id="SSF55447">
    <property type="entry name" value="CO dehydrogenase flavoprotein C-terminal domain-like"/>
    <property type="match status" value="1"/>
</dbReference>
<comment type="catalytic activity">
    <reaction evidence="17">
        <text>xanthine + NAD(+) + H2O = urate + NADH + H(+)</text>
        <dbReference type="Rhea" id="RHEA:16669"/>
        <dbReference type="ChEBI" id="CHEBI:15377"/>
        <dbReference type="ChEBI" id="CHEBI:15378"/>
        <dbReference type="ChEBI" id="CHEBI:17712"/>
        <dbReference type="ChEBI" id="CHEBI:17775"/>
        <dbReference type="ChEBI" id="CHEBI:57540"/>
        <dbReference type="ChEBI" id="CHEBI:57945"/>
        <dbReference type="EC" id="1.17.1.4"/>
    </reaction>
</comment>
<comment type="cofactor">
    <cofactor evidence="21">
        <name>[2Fe-2S] cluster</name>
        <dbReference type="ChEBI" id="CHEBI:190135"/>
    </cofactor>
    <text evidence="21">Binds 2 [2Fe-2S] clusters.</text>
</comment>
<feature type="binding site" evidence="21">
    <location>
        <position position="115"/>
    </location>
    <ligand>
        <name>[2Fe-2S] cluster</name>
        <dbReference type="ChEBI" id="CHEBI:190135"/>
        <label>2</label>
    </ligand>
</feature>
<dbReference type="GO" id="GO:0051537">
    <property type="term" value="F:2 iron, 2 sulfur cluster binding"/>
    <property type="evidence" value="ECO:0007669"/>
    <property type="project" value="UniProtKB-KW"/>
</dbReference>
<comment type="subcellular location">
    <subcellularLocation>
        <location evidence="2">Peroxisome</location>
    </subcellularLocation>
</comment>
<dbReference type="EMBL" id="GFXV01002402">
    <property type="protein sequence ID" value="MBW14207.1"/>
    <property type="molecule type" value="Transcribed_RNA"/>
</dbReference>
<feature type="binding site" evidence="21">
    <location>
        <position position="118"/>
    </location>
    <ligand>
        <name>[2Fe-2S] cluster</name>
        <dbReference type="ChEBI" id="CHEBI:190135"/>
        <label>2</label>
    </ligand>
</feature>
<comment type="cofactor">
    <cofactor evidence="1 20">
        <name>FAD</name>
        <dbReference type="ChEBI" id="CHEBI:57692"/>
    </cofactor>
</comment>
<dbReference type="Gene3D" id="1.10.150.120">
    <property type="entry name" value="[2Fe-2S]-binding domain"/>
    <property type="match status" value="1"/>
</dbReference>
<dbReference type="InterPro" id="IPR000674">
    <property type="entry name" value="Ald_Oxase/Xan_DH_a/b"/>
</dbReference>
<sequence length="1329" mass="147074">MKNITSSLIFFVNGKKVVEDKADPHWTLLYYLRNKLSLCGTKLGCAEGGCGACTVMVSKYDHIKKSPIHISVNACLCPVVSLHGCAIITVEGIGNTKTRLHPVQELIAKNHGSQCGFCTPGIVMSVYAMLRSLEKTPDENDLKIALQGNLCRCTGYRPILEGLMTLTTCNKISNGCSLGNNCCMKTNTIENVNEDMSNSSEFLPNDPSQEPIFPPELVLTNEFDKEYLIFRGKKTTWYRPTSLLELLELKHKYPNARIIVGNTEVGVEIKFKNCQYPVMIQPNKVSELNIIKKCVKGLIVGAAVTIDKLENELKKLIDILPDYKIKIIKSIIEMIPWFASKQIRNVACIAGNIITGSPISDLNPIFLAARCQLKVQSKQNGIRFLKMDNTFFTGYRQNALHLDEVVINLFIPFTKKNTFFKSIKQSRRKEDDIALVNAAFYVEMSNNIIKDAEIVFGGMSATAVIAQKTKSLIINSEWSESLLDGVYLELLKDLPLTSNAPGGMVTYRKSLVLSLFFKFYLYVCNQLSSTMKDVQHLINDKNAITHISKYAQYYNIAANFPSSNDAVGKPLVHKSAIQQTTGEAVYCDDIPRRSDELYLAVKTSIHAYAKIISVDYTEALSQPGVVTIVDEKDLPGIRNMVGITPIKDDYIFAREKVVNIGQIICGLVAVDPIIAQEAVKLIHVQYEELKPIITIDEAIKSESYYDGRCIYLEKGCIDQGFKESNHSLNGTLRTGGQDHFYLETQCCIAIPINEHNEIEIISSTQSPNELQECISNCLDIPENRVVCKTKRLGGGFGGKETKAFTIAVPCAVAAVKTGKSVRCMLDRHEDMLITGGRNPFLCNYRVGFTEHGKIQVLDVSIYNNAGCSRDLSAATIDRCVSHLTNTYHIPHVRISGYICATNLPSNTAFRGFGAPQGMFFAESIIDHISKELNIDSNAVRAKNFFVNGHITHYNQLISNFTAKNCWDEVLERSKYTLKSNEIEKFNRMNRWKKRGIAGVPTMYGIGFSGGSKFLNQAGALLLVYIDGSVLLAHGGVEMGQGLHTKMIQVASRALDIPAESIHIKDTSTDKIANASPTAGSFSSDLNGMAVLNACEIVKARLEPIKKRNPGGSWAEWVKTAYFEKVNLCASGFYANHTIGTTTDQGTENNYLYYTSGAAVSVVEVDCLTGDHEVLSTDIVMDVGQSLNPAIDVGQIEGAFMQGYGLFTLEELVYSPKGMLYTRGPGTYKIPGFSDIPKQFTVSLLKSSTNPRAVYSSKAIGEPPLFLSASIFFAIKNAIYSAREDAGFTGYFRLDVPATVEKIRMSCKDNITEKLEKYETDVSDSWNIIV</sequence>
<dbReference type="Pfam" id="PF01799">
    <property type="entry name" value="Fer2_2"/>
    <property type="match status" value="1"/>
</dbReference>
<dbReference type="InterPro" id="IPR006058">
    <property type="entry name" value="2Fe2S_fd_BS"/>
</dbReference>
<dbReference type="PANTHER" id="PTHR45444">
    <property type="entry name" value="XANTHINE DEHYDROGENASE"/>
    <property type="match status" value="1"/>
</dbReference>
<dbReference type="InterPro" id="IPR016167">
    <property type="entry name" value="FAD-bd_PCMH_sub1"/>
</dbReference>
<dbReference type="NCBIfam" id="TIGR02963">
    <property type="entry name" value="xanthine_xdhA"/>
    <property type="match status" value="1"/>
</dbReference>
<feature type="binding site" evidence="21">
    <location>
        <position position="765"/>
    </location>
    <ligand>
        <name>Mo-molybdopterin</name>
        <dbReference type="ChEBI" id="CHEBI:71302"/>
    </ligand>
    <ligandPart>
        <name>Mo</name>
        <dbReference type="ChEBI" id="CHEBI:28685"/>
    </ligandPart>
</feature>
<feature type="domain" description="2Fe-2S ferredoxin-type" evidence="22">
    <location>
        <begin position="6"/>
        <end position="93"/>
    </location>
</feature>
<evidence type="ECO:0000256" key="8">
    <source>
        <dbReference type="ARBA" id="ARBA00022714"/>
    </source>
</evidence>
<dbReference type="InterPro" id="IPR002346">
    <property type="entry name" value="Mopterin_DH_FAD-bd"/>
</dbReference>
<dbReference type="InterPro" id="IPR016169">
    <property type="entry name" value="FAD-bd_PCMH_sub2"/>
</dbReference>
<dbReference type="GO" id="GO:0043546">
    <property type="term" value="F:molybdopterin cofactor binding"/>
    <property type="evidence" value="ECO:0007669"/>
    <property type="project" value="InterPro"/>
</dbReference>
<feature type="binding site" evidence="20">
    <location>
        <position position="800"/>
    </location>
    <ligand>
        <name>substrate</name>
    </ligand>
</feature>
<keyword evidence="11" id="KW-0560">Oxidoreductase</keyword>
<keyword evidence="8 21" id="KW-0001">2Fe-2S</keyword>
<evidence type="ECO:0000256" key="15">
    <source>
        <dbReference type="ARBA" id="ARBA00023140"/>
    </source>
</evidence>
<dbReference type="GO" id="GO:0005506">
    <property type="term" value="F:iron ion binding"/>
    <property type="evidence" value="ECO:0007669"/>
    <property type="project" value="InterPro"/>
</dbReference>
<dbReference type="InterPro" id="IPR016166">
    <property type="entry name" value="FAD-bd_PCMH"/>
</dbReference>
<feature type="binding site" evidence="21">
    <location>
        <position position="53"/>
    </location>
    <ligand>
        <name>[2Fe-2S] cluster</name>
        <dbReference type="ChEBI" id="CHEBI:190135"/>
        <label>1</label>
    </ligand>
</feature>
<feature type="binding site" evidence="20">
    <location>
        <position position="912"/>
    </location>
    <ligand>
        <name>substrate</name>
    </ligand>
</feature>
<dbReference type="GO" id="GO:0071949">
    <property type="term" value="F:FAD binding"/>
    <property type="evidence" value="ECO:0007669"/>
    <property type="project" value="InterPro"/>
</dbReference>
<keyword evidence="15" id="KW-0576">Peroxisome</keyword>
<evidence type="ECO:0000256" key="13">
    <source>
        <dbReference type="ARBA" id="ARBA00023014"/>
    </source>
</evidence>
<dbReference type="InterPro" id="IPR002888">
    <property type="entry name" value="2Fe-2S-bd"/>
</dbReference>
<dbReference type="FunFam" id="3.30.365.10:FF:000001">
    <property type="entry name" value="Xanthine dehydrogenase oxidase"/>
    <property type="match status" value="1"/>
</dbReference>
<dbReference type="InterPro" id="IPR036683">
    <property type="entry name" value="CO_DH_flav_C_dom_sf"/>
</dbReference>
<keyword evidence="6 21" id="KW-0500">Molybdenum</keyword>
<feature type="binding site" evidence="21">
    <location>
        <position position="1079"/>
    </location>
    <ligand>
        <name>Mo-molybdopterin</name>
        <dbReference type="ChEBI" id="CHEBI:71302"/>
    </ligand>
    <ligandPart>
        <name>Mo</name>
        <dbReference type="ChEBI" id="CHEBI:28685"/>
    </ligandPart>
</feature>
<evidence type="ECO:0000256" key="11">
    <source>
        <dbReference type="ARBA" id="ARBA00023002"/>
    </source>
</evidence>
<feature type="binding site" evidence="20">
    <location>
        <position position="424"/>
    </location>
    <ligand>
        <name>FAD</name>
        <dbReference type="ChEBI" id="CHEBI:57692"/>
    </ligand>
</feature>
<dbReference type="PROSITE" id="PS00197">
    <property type="entry name" value="2FE2S_FER_1"/>
    <property type="match status" value="1"/>
</dbReference>
<reference evidence="24" key="1">
    <citation type="submission" date="2017-10" db="EMBL/GenBank/DDBJ databases">
        <title>Transcriptome Assembly of Sugarcane Aphid Adults.</title>
        <authorList>
            <person name="Scully E.D."/>
            <person name="Palmer N.A."/>
            <person name="Geib S.M."/>
            <person name="Sarath G."/>
            <person name="Sattler S.E."/>
        </authorList>
    </citation>
    <scope>NUCLEOTIDE SEQUENCE</scope>
    <source>
        <tissue evidence="24">Whole body</tissue>
    </source>
</reference>
<dbReference type="InterPro" id="IPR005107">
    <property type="entry name" value="CO_DH_flav_C"/>
</dbReference>
<evidence type="ECO:0000256" key="14">
    <source>
        <dbReference type="ARBA" id="ARBA00023027"/>
    </source>
</evidence>
<evidence type="ECO:0000256" key="6">
    <source>
        <dbReference type="ARBA" id="ARBA00022505"/>
    </source>
</evidence>
<dbReference type="GO" id="GO:0004854">
    <property type="term" value="F:xanthine dehydrogenase activity"/>
    <property type="evidence" value="ECO:0007669"/>
    <property type="project" value="UniProtKB-EC"/>
</dbReference>
<feature type="domain" description="FAD-binding PCMH-type" evidence="23">
    <location>
        <begin position="230"/>
        <end position="416"/>
    </location>
</feature>
<feature type="active site" description="Proton acceptor" evidence="19">
    <location>
        <position position="1261"/>
    </location>
</feature>
<dbReference type="Pfam" id="PF03450">
    <property type="entry name" value="CO_deh_flav_C"/>
    <property type="match status" value="1"/>
</dbReference>
<evidence type="ECO:0000256" key="18">
    <source>
        <dbReference type="ARBA" id="ARBA00049517"/>
    </source>
</evidence>
<dbReference type="InterPro" id="IPR016208">
    <property type="entry name" value="Ald_Oxase/xanthine_DH-like"/>
</dbReference>
<dbReference type="InterPro" id="IPR014307">
    <property type="entry name" value="Xanthine_DH_ssu"/>
</dbReference>
<dbReference type="Gene3D" id="3.30.43.10">
    <property type="entry name" value="Uridine Diphospho-n-acetylenolpyruvylglucosamine Reductase, domain 2"/>
    <property type="match status" value="1"/>
</dbReference>
<dbReference type="SUPFAM" id="SSF47741">
    <property type="entry name" value="CO dehydrogenase ISP C-domain like"/>
    <property type="match status" value="1"/>
</dbReference>
<proteinExistence type="inferred from homology"/>